<comment type="caution">
    <text evidence="3">The sequence shown here is derived from an EMBL/GenBank/DDBJ whole genome shotgun (WGS) entry which is preliminary data.</text>
</comment>
<keyword evidence="4" id="KW-1185">Reference proteome</keyword>
<evidence type="ECO:0000259" key="1">
    <source>
        <dbReference type="PROSITE" id="PS51819"/>
    </source>
</evidence>
<dbReference type="EMBL" id="JQAZ01000001">
    <property type="protein sequence ID" value="KRN34173.1"/>
    <property type="molecule type" value="Genomic_DNA"/>
</dbReference>
<sequence>MTHYAFLLPNDADLGNMLEHLQQLGTPITGVYENGYSRYFDLEDPEGNGVEFAIDKAIESWHSNTQYDWKNEVSKEIDAAVVTDKAHGSYDGIPAGTTIGHAELQVADMDASTNFYVHGLGFGINDVAGSDQEFLAAGDYHHHIGLELIEKHDVVVPQENNYGLDYVNLLLPNQDGMDLILDNLRSEEIEYSYNQDHQVLMVTDPNGIQLLLSLA</sequence>
<dbReference type="GO" id="GO:0051213">
    <property type="term" value="F:dioxygenase activity"/>
    <property type="evidence" value="ECO:0007669"/>
    <property type="project" value="UniProtKB-KW"/>
</dbReference>
<dbReference type="RefSeq" id="WP_057768763.1">
    <property type="nucleotide sequence ID" value="NZ_JQAT01000001.1"/>
</dbReference>
<dbReference type="AlphaFoldDB" id="A0A0R2GBJ5"/>
<evidence type="ECO:0000313" key="3">
    <source>
        <dbReference type="EMBL" id="KRN34173.1"/>
    </source>
</evidence>
<name>A0A0R2GBJ5_9LACO</name>
<protein>
    <submittedName>
        <fullName evidence="3">Ring-cleavage extradiol dioxygenase</fullName>
    </submittedName>
</protein>
<keyword evidence="3" id="KW-0560">Oxidoreductase</keyword>
<reference evidence="4 5" key="1">
    <citation type="journal article" date="2015" name="Genome Announc.">
        <title>Expanding the biotechnology potential of lactobacilli through comparative genomics of 213 strains and associated genera.</title>
        <authorList>
            <person name="Sun Z."/>
            <person name="Harris H.M."/>
            <person name="McCann A."/>
            <person name="Guo C."/>
            <person name="Argimon S."/>
            <person name="Zhang W."/>
            <person name="Yang X."/>
            <person name="Jeffery I.B."/>
            <person name="Cooney J.C."/>
            <person name="Kagawa T.F."/>
            <person name="Liu W."/>
            <person name="Song Y."/>
            <person name="Salvetti E."/>
            <person name="Wrobel A."/>
            <person name="Rasinkangas P."/>
            <person name="Parkhill J."/>
            <person name="Rea M.C."/>
            <person name="O'Sullivan O."/>
            <person name="Ritari J."/>
            <person name="Douillard F.P."/>
            <person name="Paul Ross R."/>
            <person name="Yang R."/>
            <person name="Briner A.E."/>
            <person name="Felis G.E."/>
            <person name="de Vos W.M."/>
            <person name="Barrangou R."/>
            <person name="Klaenhammer T.R."/>
            <person name="Caufield P.W."/>
            <person name="Cui Y."/>
            <person name="Zhang H."/>
            <person name="O'Toole P.W."/>
        </authorList>
    </citation>
    <scope>NUCLEOTIDE SEQUENCE [LARGE SCALE GENOMIC DNA]</scope>
    <source>
        <strain evidence="2 5">ATCC BAA-66</strain>
        <strain evidence="3 4">DSM 13344</strain>
    </source>
</reference>
<proteinExistence type="predicted"/>
<dbReference type="Gene3D" id="3.10.180.10">
    <property type="entry name" value="2,3-Dihydroxybiphenyl 1,2-Dioxygenase, domain 1"/>
    <property type="match status" value="2"/>
</dbReference>
<feature type="domain" description="VOC" evidence="1">
    <location>
        <begin position="1"/>
        <end position="55"/>
    </location>
</feature>
<dbReference type="PANTHER" id="PTHR43279:SF1">
    <property type="entry name" value="CATECHOL-2,3-DIOXYGENASE"/>
    <property type="match status" value="1"/>
</dbReference>
<keyword evidence="3" id="KW-0223">Dioxygenase</keyword>
<evidence type="ECO:0000313" key="2">
    <source>
        <dbReference type="EMBL" id="KRN29298.1"/>
    </source>
</evidence>
<gene>
    <name evidence="2" type="ORF">IV38_GL000180</name>
    <name evidence="3" type="ORF">IV40_GL000489</name>
</gene>
<dbReference type="InterPro" id="IPR029068">
    <property type="entry name" value="Glyas_Bleomycin-R_OHBP_Dase"/>
</dbReference>
<dbReference type="PROSITE" id="PS51819">
    <property type="entry name" value="VOC"/>
    <property type="match status" value="2"/>
</dbReference>
<dbReference type="SUPFAM" id="SSF54593">
    <property type="entry name" value="Glyoxalase/Bleomycin resistance protein/Dihydroxybiphenyl dioxygenase"/>
    <property type="match status" value="2"/>
</dbReference>
<dbReference type="InterPro" id="IPR004360">
    <property type="entry name" value="Glyas_Fos-R_dOase_dom"/>
</dbReference>
<dbReference type="PANTHER" id="PTHR43279">
    <property type="entry name" value="CATECHOL-2,3-DIOXYGENASE"/>
    <property type="match status" value="1"/>
</dbReference>
<evidence type="ECO:0000313" key="4">
    <source>
        <dbReference type="Proteomes" id="UP000051645"/>
    </source>
</evidence>
<dbReference type="PATRIC" id="fig|81857.3.peg.186"/>
<dbReference type="Pfam" id="PF00903">
    <property type="entry name" value="Glyoxalase"/>
    <property type="match status" value="1"/>
</dbReference>
<dbReference type="EMBL" id="JQAT01000001">
    <property type="protein sequence ID" value="KRN29298.1"/>
    <property type="molecule type" value="Genomic_DNA"/>
</dbReference>
<evidence type="ECO:0000313" key="5">
    <source>
        <dbReference type="Proteomes" id="UP000051751"/>
    </source>
</evidence>
<dbReference type="STRING" id="81857.IV38_GL000180"/>
<dbReference type="Proteomes" id="UP000051645">
    <property type="component" value="Unassembled WGS sequence"/>
</dbReference>
<organism evidence="3 4">
    <name type="scientific">Lactobacillus selangorensis</name>
    <dbReference type="NCBI Taxonomy" id="81857"/>
    <lineage>
        <taxon>Bacteria</taxon>
        <taxon>Bacillati</taxon>
        <taxon>Bacillota</taxon>
        <taxon>Bacilli</taxon>
        <taxon>Lactobacillales</taxon>
        <taxon>Lactobacillaceae</taxon>
        <taxon>Lactobacillus</taxon>
    </lineage>
</organism>
<dbReference type="Proteomes" id="UP000051751">
    <property type="component" value="Unassembled WGS sequence"/>
</dbReference>
<feature type="domain" description="VOC" evidence="1">
    <location>
        <begin position="98"/>
        <end position="215"/>
    </location>
</feature>
<dbReference type="InterPro" id="IPR037523">
    <property type="entry name" value="VOC_core"/>
</dbReference>
<dbReference type="OrthoDB" id="9792626at2"/>
<accession>A0A0R2GBJ5</accession>